<keyword evidence="2" id="KW-0812">Transmembrane</keyword>
<evidence type="ECO:0000256" key="1">
    <source>
        <dbReference type="SAM" id="MobiDB-lite"/>
    </source>
</evidence>
<evidence type="ECO:0000313" key="4">
    <source>
        <dbReference type="Proteomes" id="UP001176210"/>
    </source>
</evidence>
<organism evidence="3 4">
    <name type="scientific">Mammaliicoccus sciuri</name>
    <name type="common">Staphylococcus sciuri</name>
    <dbReference type="NCBI Taxonomy" id="1296"/>
    <lineage>
        <taxon>Bacteria</taxon>
        <taxon>Bacillati</taxon>
        <taxon>Bacillota</taxon>
        <taxon>Bacilli</taxon>
        <taxon>Bacillales</taxon>
        <taxon>Staphylococcaceae</taxon>
        <taxon>Mammaliicoccus</taxon>
    </lineage>
</organism>
<proteinExistence type="predicted"/>
<sequence length="157" mass="18666">MINYSVRRRKKEEKEKKEQQKTETEKEKERCENEERQQRQKLAEEIIDKKITCTSLCILIPCFLILAIIEWYIFSNTTNDKINHLTIATLVFSVYSLLVYNAIEPVIRIVLKHNTKNIHVSTYKEFIDYQMNSVKLISLFVIMIGLIIVVFIYLTFV</sequence>
<feature type="compositionally biased region" description="Basic and acidic residues" evidence="1">
    <location>
        <begin position="12"/>
        <end position="35"/>
    </location>
</feature>
<feature type="compositionally biased region" description="Basic residues" evidence="1">
    <location>
        <begin position="1"/>
        <end position="11"/>
    </location>
</feature>
<comment type="caution">
    <text evidence="3">The sequence shown here is derived from an EMBL/GenBank/DDBJ whole genome shotgun (WGS) entry which is preliminary data.</text>
</comment>
<dbReference type="EMBL" id="JAPNQM010000011">
    <property type="protein sequence ID" value="MDL0118006.1"/>
    <property type="molecule type" value="Genomic_DNA"/>
</dbReference>
<feature type="transmembrane region" description="Helical" evidence="2">
    <location>
        <begin position="136"/>
        <end position="156"/>
    </location>
</feature>
<keyword evidence="2" id="KW-1133">Transmembrane helix</keyword>
<evidence type="ECO:0000256" key="2">
    <source>
        <dbReference type="SAM" id="Phobius"/>
    </source>
</evidence>
<reference evidence="3" key="1">
    <citation type="submission" date="2022-09" db="EMBL/GenBank/DDBJ databases">
        <authorList>
            <person name="De Moura G.S."/>
            <person name="Carvalho E."/>
            <person name="Ramos Sanchez E.M."/>
            <person name="Sellera F.P."/>
            <person name="Marques M.F.S."/>
            <person name="Heinemann M.B."/>
            <person name="De Vliegher S."/>
            <person name="Souza F.N."/>
            <person name="Mota R.A."/>
        </authorList>
    </citation>
    <scope>NUCLEOTIDE SEQUENCE</scope>
    <source>
        <strain evidence="3">BR656</strain>
    </source>
</reference>
<name>A0ABT7I0R8_MAMSC</name>
<protein>
    <submittedName>
        <fullName evidence="3">Uncharacterized protein</fullName>
    </submittedName>
</protein>
<feature type="region of interest" description="Disordered" evidence="1">
    <location>
        <begin position="1"/>
        <end position="35"/>
    </location>
</feature>
<keyword evidence="2" id="KW-0472">Membrane</keyword>
<evidence type="ECO:0000313" key="3">
    <source>
        <dbReference type="EMBL" id="MDL0118006.1"/>
    </source>
</evidence>
<feature type="transmembrane region" description="Helical" evidence="2">
    <location>
        <begin position="51"/>
        <end position="73"/>
    </location>
</feature>
<keyword evidence="4" id="KW-1185">Reference proteome</keyword>
<feature type="transmembrane region" description="Helical" evidence="2">
    <location>
        <begin position="85"/>
        <end position="103"/>
    </location>
</feature>
<reference evidence="3" key="2">
    <citation type="journal article" date="2023" name="Vet. Microbiol.">
        <title>Emergence of livestock-associated Mammaliicoccus sciuri ST71 co-harbouring mecA and mecC genes in Brazil.</title>
        <authorList>
            <person name="de Moura G.S."/>
            <person name="de Carvalho E."/>
            <person name="Ramos Sanchez E.M."/>
            <person name="Sellera F.P."/>
            <person name="Marques M.F.S."/>
            <person name="Heinemann M.B."/>
            <person name="De Vliegher S."/>
            <person name="Souza F.N."/>
            <person name="Mota R.A."/>
        </authorList>
    </citation>
    <scope>NUCLEOTIDE SEQUENCE</scope>
    <source>
        <strain evidence="3">BR656</strain>
    </source>
</reference>
<gene>
    <name evidence="3" type="ORF">OWO77_13810</name>
</gene>
<accession>A0ABT7I0R8</accession>
<dbReference type="RefSeq" id="WP_204257225.1">
    <property type="nucleotide sequence ID" value="NZ_JAPNQM010000011.1"/>
</dbReference>
<dbReference type="Proteomes" id="UP001176210">
    <property type="component" value="Unassembled WGS sequence"/>
</dbReference>